<reference evidence="2 3" key="1">
    <citation type="journal article" date="2019" name="Genome Biol. Evol.">
        <title>Insights into the evolution of the New World diploid cottons (Gossypium, subgenus Houzingenia) based on genome sequencing.</title>
        <authorList>
            <person name="Grover C.E."/>
            <person name="Arick M.A. 2nd"/>
            <person name="Thrash A."/>
            <person name="Conover J.L."/>
            <person name="Sanders W.S."/>
            <person name="Peterson D.G."/>
            <person name="Frelichowski J.E."/>
            <person name="Scheffler J.A."/>
            <person name="Scheffler B.E."/>
            <person name="Wendel J.F."/>
        </authorList>
    </citation>
    <scope>NUCLEOTIDE SEQUENCE [LARGE SCALE GENOMIC DNA]</scope>
    <source>
        <strain evidence="2">157</strain>
        <tissue evidence="2">Leaf</tissue>
    </source>
</reference>
<dbReference type="GO" id="GO:0004523">
    <property type="term" value="F:RNA-DNA hybrid ribonuclease activity"/>
    <property type="evidence" value="ECO:0007669"/>
    <property type="project" value="InterPro"/>
</dbReference>
<proteinExistence type="predicted"/>
<evidence type="ECO:0000313" key="3">
    <source>
        <dbReference type="Proteomes" id="UP000593572"/>
    </source>
</evidence>
<evidence type="ECO:0000259" key="1">
    <source>
        <dbReference type="Pfam" id="PF13456"/>
    </source>
</evidence>
<dbReference type="GO" id="GO:0003676">
    <property type="term" value="F:nucleic acid binding"/>
    <property type="evidence" value="ECO:0007669"/>
    <property type="project" value="InterPro"/>
</dbReference>
<name>A0A7J8LY34_9ROSI</name>
<accession>A0A7J8LY34</accession>
<dbReference type="Proteomes" id="UP000593572">
    <property type="component" value="Unassembled WGS sequence"/>
</dbReference>
<sequence>MIFNERVLIPFAAEAIACLQAIQAGLEMGLRRIVIEGDALSVIRQSSNRVAHKLVRGAVESLRNTNLGHRLSRKAMLALEEDARSLAVSKGDERTDGHGGQLRK</sequence>
<evidence type="ECO:0000313" key="2">
    <source>
        <dbReference type="EMBL" id="MBA0557354.1"/>
    </source>
</evidence>
<dbReference type="InterPro" id="IPR002156">
    <property type="entry name" value="RNaseH_domain"/>
</dbReference>
<protein>
    <recommendedName>
        <fullName evidence="1">RNase H type-1 domain-containing protein</fullName>
    </recommendedName>
</protein>
<dbReference type="Pfam" id="PF13456">
    <property type="entry name" value="RVT_3"/>
    <property type="match status" value="1"/>
</dbReference>
<organism evidence="2 3">
    <name type="scientific">Gossypium lobatum</name>
    <dbReference type="NCBI Taxonomy" id="34289"/>
    <lineage>
        <taxon>Eukaryota</taxon>
        <taxon>Viridiplantae</taxon>
        <taxon>Streptophyta</taxon>
        <taxon>Embryophyta</taxon>
        <taxon>Tracheophyta</taxon>
        <taxon>Spermatophyta</taxon>
        <taxon>Magnoliopsida</taxon>
        <taxon>eudicotyledons</taxon>
        <taxon>Gunneridae</taxon>
        <taxon>Pentapetalae</taxon>
        <taxon>rosids</taxon>
        <taxon>malvids</taxon>
        <taxon>Malvales</taxon>
        <taxon>Malvaceae</taxon>
        <taxon>Malvoideae</taxon>
        <taxon>Gossypium</taxon>
    </lineage>
</organism>
<keyword evidence="3" id="KW-1185">Reference proteome</keyword>
<dbReference type="EMBL" id="JABEZX010000006">
    <property type="protein sequence ID" value="MBA0557354.1"/>
    <property type="molecule type" value="Genomic_DNA"/>
</dbReference>
<feature type="domain" description="RNase H type-1" evidence="1">
    <location>
        <begin position="10"/>
        <end position="53"/>
    </location>
</feature>
<comment type="caution">
    <text evidence="2">The sequence shown here is derived from an EMBL/GenBank/DDBJ whole genome shotgun (WGS) entry which is preliminary data.</text>
</comment>
<gene>
    <name evidence="2" type="ORF">Golob_014429</name>
</gene>
<dbReference type="AlphaFoldDB" id="A0A7J8LY34"/>